<accession>A0ABV6LQD6</accession>
<keyword evidence="12" id="KW-1185">Reference proteome</keyword>
<dbReference type="PANTHER" id="PTHR35789:SF1">
    <property type="entry name" value="SPORE GERMINATION PROTEIN B3"/>
    <property type="match status" value="1"/>
</dbReference>
<evidence type="ECO:0000256" key="1">
    <source>
        <dbReference type="ARBA" id="ARBA00004635"/>
    </source>
</evidence>
<evidence type="ECO:0000256" key="8">
    <source>
        <dbReference type="SAM" id="SignalP"/>
    </source>
</evidence>
<dbReference type="InterPro" id="IPR057336">
    <property type="entry name" value="GerAC_N"/>
</dbReference>
<dbReference type="InterPro" id="IPR008844">
    <property type="entry name" value="Spore_GerAC-like"/>
</dbReference>
<keyword evidence="5" id="KW-0472">Membrane</keyword>
<keyword evidence="6" id="KW-0564">Palmitate</keyword>
<protein>
    <submittedName>
        <fullName evidence="11">Ger(X)C family spore germination protein</fullName>
    </submittedName>
</protein>
<comment type="subcellular location">
    <subcellularLocation>
        <location evidence="1">Membrane</location>
        <topology evidence="1">Lipid-anchor</topology>
    </subcellularLocation>
</comment>
<feature type="chain" id="PRO_5045258242" evidence="8">
    <location>
        <begin position="24"/>
        <end position="410"/>
    </location>
</feature>
<keyword evidence="4 8" id="KW-0732">Signal</keyword>
<evidence type="ECO:0000256" key="7">
    <source>
        <dbReference type="ARBA" id="ARBA00023288"/>
    </source>
</evidence>
<dbReference type="InterPro" id="IPR046953">
    <property type="entry name" value="Spore_GerAC-like_C"/>
</dbReference>
<reference evidence="11 12" key="1">
    <citation type="submission" date="2024-09" db="EMBL/GenBank/DDBJ databases">
        <authorList>
            <person name="Sun Q."/>
            <person name="Mori K."/>
        </authorList>
    </citation>
    <scope>NUCLEOTIDE SEQUENCE [LARGE SCALE GENOMIC DNA]</scope>
    <source>
        <strain evidence="11 12">NCAIM B.02529</strain>
    </source>
</reference>
<evidence type="ECO:0000313" key="11">
    <source>
        <dbReference type="EMBL" id="MFC0524610.1"/>
    </source>
</evidence>
<name>A0ABV6LQD6_9BACI</name>
<dbReference type="InterPro" id="IPR038501">
    <property type="entry name" value="Spore_GerAC_C_sf"/>
</dbReference>
<proteinExistence type="inferred from homology"/>
<gene>
    <name evidence="11" type="ORF">ACFFGV_13620</name>
</gene>
<evidence type="ECO:0000256" key="6">
    <source>
        <dbReference type="ARBA" id="ARBA00023139"/>
    </source>
</evidence>
<sequence>MIKKSKVILYLLFLFLLTGCTGAEELNIQAIVTAVGFDKGEDDQILTHFQIVYPGGSTARQGSAPIGGQGNAVYTYTIAADSMLETVDKARNLLPRKLFFPHIQIIIFGEDFARDVGFSYLVDYMERDNEIRDEIMVFTAKEDTAENILSSYTSLTANPSVGIIDRVNNTFSPMGLMNGIFLEEVIKWTYGERRDPVTMGIERSNPESESGNKGALDNIYANQNAFDLTGIPLYKGEYLLDWLSIKESKGWSLINDRVKKTLLITAPCPEVDNNSTFGFLIKDSKTKKEATIKGNQVDIAVSVTGRGILRELKCDGKVEDPAYLNKLKKAINEQMEMYMRQAVVKTKENQVDSFGFGQYLYRNNPNGWRQIEENWDSIYVDSTTITPNVHIDITGVGTRRKSTHEPDQIQ</sequence>
<dbReference type="Pfam" id="PF05504">
    <property type="entry name" value="Spore_GerAC"/>
    <property type="match status" value="1"/>
</dbReference>
<evidence type="ECO:0000259" key="10">
    <source>
        <dbReference type="Pfam" id="PF25198"/>
    </source>
</evidence>
<feature type="signal peptide" evidence="8">
    <location>
        <begin position="1"/>
        <end position="23"/>
    </location>
</feature>
<dbReference type="Gene3D" id="3.30.300.210">
    <property type="entry name" value="Nutrient germinant receptor protein C, domain 3"/>
    <property type="match status" value="1"/>
</dbReference>
<organism evidence="11 12">
    <name type="scientific">Pontibacillus salicampi</name>
    <dbReference type="NCBI Taxonomy" id="1449801"/>
    <lineage>
        <taxon>Bacteria</taxon>
        <taxon>Bacillati</taxon>
        <taxon>Bacillota</taxon>
        <taxon>Bacilli</taxon>
        <taxon>Bacillales</taxon>
        <taxon>Bacillaceae</taxon>
        <taxon>Pontibacillus</taxon>
    </lineage>
</organism>
<evidence type="ECO:0000256" key="2">
    <source>
        <dbReference type="ARBA" id="ARBA00007886"/>
    </source>
</evidence>
<keyword evidence="3" id="KW-0309">Germination</keyword>
<evidence type="ECO:0000259" key="9">
    <source>
        <dbReference type="Pfam" id="PF05504"/>
    </source>
</evidence>
<comment type="caution">
    <text evidence="11">The sequence shown here is derived from an EMBL/GenBank/DDBJ whole genome shotgun (WGS) entry which is preliminary data.</text>
</comment>
<dbReference type="Proteomes" id="UP001589836">
    <property type="component" value="Unassembled WGS sequence"/>
</dbReference>
<dbReference type="EMBL" id="JBHLTP010000011">
    <property type="protein sequence ID" value="MFC0524610.1"/>
    <property type="molecule type" value="Genomic_DNA"/>
</dbReference>
<dbReference type="NCBIfam" id="TIGR02887">
    <property type="entry name" value="spore_ger_x_C"/>
    <property type="match status" value="1"/>
</dbReference>
<dbReference type="RefSeq" id="WP_377348749.1">
    <property type="nucleotide sequence ID" value="NZ_JBHLTP010000011.1"/>
</dbReference>
<dbReference type="PANTHER" id="PTHR35789">
    <property type="entry name" value="SPORE GERMINATION PROTEIN B3"/>
    <property type="match status" value="1"/>
</dbReference>
<evidence type="ECO:0000313" key="12">
    <source>
        <dbReference type="Proteomes" id="UP001589836"/>
    </source>
</evidence>
<feature type="domain" description="Spore germination GerAC-like C-terminal" evidence="9">
    <location>
        <begin position="232"/>
        <end position="397"/>
    </location>
</feature>
<evidence type="ECO:0000256" key="4">
    <source>
        <dbReference type="ARBA" id="ARBA00022729"/>
    </source>
</evidence>
<keyword evidence="7" id="KW-0449">Lipoprotein</keyword>
<dbReference type="PROSITE" id="PS51257">
    <property type="entry name" value="PROKAR_LIPOPROTEIN"/>
    <property type="match status" value="1"/>
</dbReference>
<feature type="domain" description="Spore germination protein N-terminal" evidence="10">
    <location>
        <begin position="24"/>
        <end position="199"/>
    </location>
</feature>
<evidence type="ECO:0000256" key="5">
    <source>
        <dbReference type="ARBA" id="ARBA00023136"/>
    </source>
</evidence>
<comment type="similarity">
    <text evidence="2">Belongs to the GerABKC lipoprotein family.</text>
</comment>
<dbReference type="Pfam" id="PF25198">
    <property type="entry name" value="Spore_GerAC_N"/>
    <property type="match status" value="1"/>
</dbReference>
<evidence type="ECO:0000256" key="3">
    <source>
        <dbReference type="ARBA" id="ARBA00022544"/>
    </source>
</evidence>